<protein>
    <submittedName>
        <fullName evidence="1">Zinc carboxypeptidase family protein</fullName>
    </submittedName>
</protein>
<proteinExistence type="predicted"/>
<sequence length="545" mass="64980">MIDQIIQEAENTIIPKWPPVNDYQVITNLIDLTSNQSQLNYVKQITDFFNQFKEEFVAKIDIIQKKMINETLKYPIDNQQIIQKYQEISSILEFKQLLSNQQTNNLQQHSTLCREFIKQKESQKDQNTDFLKNLFTQANQVQSNFNLEYPKIIKQQLFTLIDNISFFNQDIEKIRQNKNYSNIQLDNINNLNNHNQFKLSSDFLVKLISNKSNFCSEQFLNELNSSLQSLNPFLQQLKFDSIFKENKQPIDFSKISDQNLSKVEDYVKHQINLASDQQYESQLKNSLEIKQINLVMNSKVNFLKREFIQQFETFLIDIKPFLKQINFTESFSDQNKFDLFRNLQDEKVNKLFQINLLKQNFELISTNYNNGQLNCLVKKENGEFQIEKLNQDNWINCISNINLEKNLKYIFRIQVQSINENQDVTIGLMRFQNANLNQGYQEYLCSNLQQENQFFVRYFDCGIHKQLKGDKFMIKKENIIEMRVCLSEQILEVLDYPNYQYKLGLQDQYKSKLRQYDDLRFYLGIFYKGSKIILKDAKIVQSFKD</sequence>
<keyword evidence="1" id="KW-0378">Hydrolase</keyword>
<dbReference type="AlphaFoldDB" id="Q22LL0"/>
<dbReference type="GO" id="GO:0004180">
    <property type="term" value="F:carboxypeptidase activity"/>
    <property type="evidence" value="ECO:0007669"/>
    <property type="project" value="UniProtKB-KW"/>
</dbReference>
<dbReference type="EMBL" id="GG662863">
    <property type="protein sequence ID" value="EAR86130.2"/>
    <property type="molecule type" value="Genomic_DNA"/>
</dbReference>
<organism evidence="1 2">
    <name type="scientific">Tetrahymena thermophila (strain SB210)</name>
    <dbReference type="NCBI Taxonomy" id="312017"/>
    <lineage>
        <taxon>Eukaryota</taxon>
        <taxon>Sar</taxon>
        <taxon>Alveolata</taxon>
        <taxon>Ciliophora</taxon>
        <taxon>Intramacronucleata</taxon>
        <taxon>Oligohymenophorea</taxon>
        <taxon>Hymenostomatida</taxon>
        <taxon>Tetrahymenina</taxon>
        <taxon>Tetrahymenidae</taxon>
        <taxon>Tetrahymena</taxon>
    </lineage>
</organism>
<gene>
    <name evidence="1" type="ORF">TTHERM_00866530</name>
</gene>
<keyword evidence="1" id="KW-0121">Carboxypeptidase</keyword>
<keyword evidence="1" id="KW-0645">Protease</keyword>
<accession>Q22LL0</accession>
<evidence type="ECO:0000313" key="2">
    <source>
        <dbReference type="Proteomes" id="UP000009168"/>
    </source>
</evidence>
<dbReference type="KEGG" id="tet:TTHERM_00866530"/>
<name>Q22LL0_TETTS</name>
<dbReference type="RefSeq" id="XP_976725.2">
    <property type="nucleotide sequence ID" value="XM_971632.2"/>
</dbReference>
<reference evidence="2" key="1">
    <citation type="journal article" date="2006" name="PLoS Biol.">
        <title>Macronuclear genome sequence of the ciliate Tetrahymena thermophila, a model eukaryote.</title>
        <authorList>
            <person name="Eisen J.A."/>
            <person name="Coyne R.S."/>
            <person name="Wu M."/>
            <person name="Wu D."/>
            <person name="Thiagarajan M."/>
            <person name="Wortman J.R."/>
            <person name="Badger J.H."/>
            <person name="Ren Q."/>
            <person name="Amedeo P."/>
            <person name="Jones K.M."/>
            <person name="Tallon L.J."/>
            <person name="Delcher A.L."/>
            <person name="Salzberg S.L."/>
            <person name="Silva J.C."/>
            <person name="Haas B.J."/>
            <person name="Majoros W.H."/>
            <person name="Farzad M."/>
            <person name="Carlton J.M."/>
            <person name="Smith R.K. Jr."/>
            <person name="Garg J."/>
            <person name="Pearlman R.E."/>
            <person name="Karrer K.M."/>
            <person name="Sun L."/>
            <person name="Manning G."/>
            <person name="Elde N.C."/>
            <person name="Turkewitz A.P."/>
            <person name="Asai D.J."/>
            <person name="Wilkes D.E."/>
            <person name="Wang Y."/>
            <person name="Cai H."/>
            <person name="Collins K."/>
            <person name="Stewart B.A."/>
            <person name="Lee S.R."/>
            <person name="Wilamowska K."/>
            <person name="Weinberg Z."/>
            <person name="Ruzzo W.L."/>
            <person name="Wloga D."/>
            <person name="Gaertig J."/>
            <person name="Frankel J."/>
            <person name="Tsao C.-C."/>
            <person name="Gorovsky M.A."/>
            <person name="Keeling P.J."/>
            <person name="Waller R.F."/>
            <person name="Patron N.J."/>
            <person name="Cherry J.M."/>
            <person name="Stover N.A."/>
            <person name="Krieger C.J."/>
            <person name="del Toro C."/>
            <person name="Ryder H.F."/>
            <person name="Williamson S.C."/>
            <person name="Barbeau R.A."/>
            <person name="Hamilton E.P."/>
            <person name="Orias E."/>
        </authorList>
    </citation>
    <scope>NUCLEOTIDE SEQUENCE [LARGE SCALE GENOMIC DNA]</scope>
    <source>
        <strain evidence="2">SB210</strain>
    </source>
</reference>
<dbReference type="HOGENOM" id="CLU_011289_1_0_1"/>
<dbReference type="GeneID" id="7837924"/>
<dbReference type="Proteomes" id="UP000009168">
    <property type="component" value="Unassembled WGS sequence"/>
</dbReference>
<dbReference type="InParanoid" id="Q22LL0"/>
<keyword evidence="2" id="KW-1185">Reference proteome</keyword>
<evidence type="ECO:0000313" key="1">
    <source>
        <dbReference type="EMBL" id="EAR86130.2"/>
    </source>
</evidence>
<dbReference type="eggNOG" id="ENOG502RT3E">
    <property type="taxonomic scope" value="Eukaryota"/>
</dbReference>